<dbReference type="AlphaFoldDB" id="A0A7L3LNS7"/>
<dbReference type="OrthoDB" id="60860at2759"/>
<dbReference type="EMBL" id="VZTY01024645">
    <property type="protein sequence ID" value="NXU55776.1"/>
    <property type="molecule type" value="Genomic_DNA"/>
</dbReference>
<evidence type="ECO:0000256" key="1">
    <source>
        <dbReference type="SAM" id="MobiDB-lite"/>
    </source>
</evidence>
<evidence type="ECO:0000313" key="3">
    <source>
        <dbReference type="Proteomes" id="UP000582182"/>
    </source>
</evidence>
<dbReference type="InterPro" id="IPR022773">
    <property type="entry name" value="Siva"/>
</dbReference>
<organism evidence="2 3">
    <name type="scientific">Turnix velox</name>
    <name type="common">Little buttonquail</name>
    <dbReference type="NCBI Taxonomy" id="2529409"/>
    <lineage>
        <taxon>Eukaryota</taxon>
        <taxon>Metazoa</taxon>
        <taxon>Chordata</taxon>
        <taxon>Craniata</taxon>
        <taxon>Vertebrata</taxon>
        <taxon>Euteleostomi</taxon>
        <taxon>Archelosauria</taxon>
        <taxon>Archosauria</taxon>
        <taxon>Dinosauria</taxon>
        <taxon>Saurischia</taxon>
        <taxon>Theropoda</taxon>
        <taxon>Coelurosauria</taxon>
        <taxon>Aves</taxon>
        <taxon>Neognathae</taxon>
        <taxon>Neoaves</taxon>
        <taxon>Charadriiformes</taxon>
        <taxon>Turnicidae</taxon>
        <taxon>Turnix</taxon>
    </lineage>
</organism>
<protein>
    <submittedName>
        <fullName evidence="2">SIVA protein</fullName>
    </submittedName>
</protein>
<feature type="region of interest" description="Disordered" evidence="1">
    <location>
        <begin position="56"/>
        <end position="106"/>
    </location>
</feature>
<comment type="caution">
    <text evidence="2">The sequence shown here is derived from an EMBL/GenBank/DDBJ whole genome shotgun (WGS) entry which is preliminary data.</text>
</comment>
<sequence>MPKRSCPFGEVAPVQLKTRVGLRELSRGVRGEEYRRQIFERTRQLLFKGAQAYMESSGAADPAARPPEPAAEPQDGRWSGQMLIGRDGKLLRRPPGPHTGSVPAGAEPRACWRCVRAAAAASCGLCERPVCPGCSRPCPACGTRACSLCQPDSGDVGEQVLCSGCSIFQV</sequence>
<dbReference type="Proteomes" id="UP000582182">
    <property type="component" value="Unassembled WGS sequence"/>
</dbReference>
<dbReference type="GO" id="GO:0005175">
    <property type="term" value="F:CD27 receptor binding"/>
    <property type="evidence" value="ECO:0007669"/>
    <property type="project" value="TreeGrafter"/>
</dbReference>
<feature type="non-terminal residue" evidence="2">
    <location>
        <position position="170"/>
    </location>
</feature>
<dbReference type="PANTHER" id="PTHR14365:SF1">
    <property type="entry name" value="APOPTOSIS REGULATORY PROTEIN SIVA"/>
    <property type="match status" value="1"/>
</dbReference>
<name>A0A7L3LNS7_9CHAR</name>
<dbReference type="Pfam" id="PF05458">
    <property type="entry name" value="Siva"/>
    <property type="match status" value="1"/>
</dbReference>
<keyword evidence="3" id="KW-1185">Reference proteome</keyword>
<proteinExistence type="predicted"/>
<reference evidence="2 3" key="1">
    <citation type="submission" date="2019-09" db="EMBL/GenBank/DDBJ databases">
        <title>Bird 10,000 Genomes (B10K) Project - Family phase.</title>
        <authorList>
            <person name="Zhang G."/>
        </authorList>
    </citation>
    <scope>NUCLEOTIDE SEQUENCE [LARGE SCALE GENOMIC DNA]</scope>
    <source>
        <strain evidence="2">B10K-DU-029-46</strain>
    </source>
</reference>
<dbReference type="PANTHER" id="PTHR14365">
    <property type="entry name" value="APOPTOSIS REGULATORY PROTEIN SIVA"/>
    <property type="match status" value="1"/>
</dbReference>
<dbReference type="GO" id="GO:0097191">
    <property type="term" value="P:extrinsic apoptotic signaling pathway"/>
    <property type="evidence" value="ECO:0007669"/>
    <property type="project" value="TreeGrafter"/>
</dbReference>
<gene>
    <name evidence="2" type="primary">Siva1</name>
    <name evidence="2" type="ORF">TURVEL_R10853</name>
</gene>
<feature type="non-terminal residue" evidence="2">
    <location>
        <position position="1"/>
    </location>
</feature>
<evidence type="ECO:0000313" key="2">
    <source>
        <dbReference type="EMBL" id="NXU55776.1"/>
    </source>
</evidence>
<accession>A0A7L3LNS7</accession>